<reference evidence="1" key="1">
    <citation type="journal article" date="2021" name="Proc. Natl. Acad. Sci. U.S.A.">
        <title>A Catalog of Tens of Thousands of Viruses from Human Metagenomes Reveals Hidden Associations with Chronic Diseases.</title>
        <authorList>
            <person name="Tisza M.J."/>
            <person name="Buck C.B."/>
        </authorList>
    </citation>
    <scope>NUCLEOTIDE SEQUENCE</scope>
    <source>
        <strain evidence="1">CtpoI7</strain>
    </source>
</reference>
<evidence type="ECO:0000313" key="1">
    <source>
        <dbReference type="EMBL" id="DAE03538.1"/>
    </source>
</evidence>
<sequence>MYFLSITFYGYFILFFRKAKERLIYQCLKG</sequence>
<protein>
    <submittedName>
        <fullName evidence="1">Uncharacterized protein</fullName>
    </submittedName>
</protein>
<dbReference type="EMBL" id="BK015368">
    <property type="protein sequence ID" value="DAE03538.1"/>
    <property type="molecule type" value="Genomic_DNA"/>
</dbReference>
<name>A0A8S5P985_9CAUD</name>
<proteinExistence type="predicted"/>
<accession>A0A8S5P985</accession>
<organism evidence="1">
    <name type="scientific">Siphoviridae sp. ctpoI7</name>
    <dbReference type="NCBI Taxonomy" id="2825678"/>
    <lineage>
        <taxon>Viruses</taxon>
        <taxon>Duplodnaviria</taxon>
        <taxon>Heunggongvirae</taxon>
        <taxon>Uroviricota</taxon>
        <taxon>Caudoviricetes</taxon>
    </lineage>
</organism>